<keyword evidence="7" id="KW-1185">Reference proteome</keyword>
<dbReference type="GO" id="GO:0051480">
    <property type="term" value="P:regulation of cytosolic calcium ion concentration"/>
    <property type="evidence" value="ECO:0007669"/>
    <property type="project" value="TreeGrafter"/>
</dbReference>
<dbReference type="InterPro" id="IPR002153">
    <property type="entry name" value="TRPC_channel"/>
</dbReference>
<dbReference type="PRINTS" id="PR01097">
    <property type="entry name" value="TRNSRECEPTRP"/>
</dbReference>
<dbReference type="PANTHER" id="PTHR10117">
    <property type="entry name" value="TRANSIENT RECEPTOR POTENTIAL CHANNEL"/>
    <property type="match status" value="1"/>
</dbReference>
<name>A0AAV5VLX8_9BILA</name>
<evidence type="ECO:0000256" key="3">
    <source>
        <dbReference type="ARBA" id="ARBA00023303"/>
    </source>
</evidence>
<feature type="compositionally biased region" description="Polar residues" evidence="4">
    <location>
        <begin position="205"/>
        <end position="217"/>
    </location>
</feature>
<evidence type="ECO:0000256" key="5">
    <source>
        <dbReference type="SAM" id="SignalP"/>
    </source>
</evidence>
<feature type="chain" id="PRO_5043708621" evidence="5">
    <location>
        <begin position="21"/>
        <end position="320"/>
    </location>
</feature>
<keyword evidence="5" id="KW-0732">Signal</keyword>
<feature type="signal peptide" evidence="5">
    <location>
        <begin position="1"/>
        <end position="20"/>
    </location>
</feature>
<keyword evidence="1" id="KW-0813">Transport</keyword>
<keyword evidence="2" id="KW-0406">Ion transport</keyword>
<evidence type="ECO:0000256" key="1">
    <source>
        <dbReference type="ARBA" id="ARBA00022448"/>
    </source>
</evidence>
<sequence>CCSIIVLLNMLIAMMSNSYSYICNQADVEWKFARSKLWMEYFDDTATVPPPFNVIPSPKSFYYVLKWLCDRFCNCSQTIQAGKQKSIRTQKILRVVNERENNHRFVTRNLTKRYIAQTQRMKQQSVGVNEDDVNEIKQDISSFRFELLRILRDAGFQTGHTDMSQKTYSRNKKRTAMAERQLKKGGLNQFNIPVPESFQAPRRQSLATAESSKTSTPLRLPQLNWRKLKKKVSFKYPSTSSASGTLGTSSPSSLKAPFDKAAYLKSKSFDASNTCRVSTDAPYRKTTHIPNDRPRLQKQMARRPSEDTMLEIDADVDALL</sequence>
<evidence type="ECO:0000313" key="6">
    <source>
        <dbReference type="EMBL" id="GMT19062.1"/>
    </source>
</evidence>
<dbReference type="Proteomes" id="UP001432322">
    <property type="component" value="Unassembled WGS sequence"/>
</dbReference>
<evidence type="ECO:0000256" key="4">
    <source>
        <dbReference type="SAM" id="MobiDB-lite"/>
    </source>
</evidence>
<proteinExistence type="predicted"/>
<protein>
    <submittedName>
        <fullName evidence="6">Uncharacterized protein</fullName>
    </submittedName>
</protein>
<accession>A0AAV5VLX8</accession>
<dbReference type="PANTHER" id="PTHR10117:SF54">
    <property type="entry name" value="TRANSIENT RECEPTOR POTENTIAL-GAMMA PROTEIN"/>
    <property type="match status" value="1"/>
</dbReference>
<feature type="non-terminal residue" evidence="6">
    <location>
        <position position="1"/>
    </location>
</feature>
<reference evidence="6" key="1">
    <citation type="submission" date="2023-10" db="EMBL/GenBank/DDBJ databases">
        <title>Genome assembly of Pristionchus species.</title>
        <authorList>
            <person name="Yoshida K."/>
            <person name="Sommer R.J."/>
        </authorList>
    </citation>
    <scope>NUCLEOTIDE SEQUENCE</scope>
    <source>
        <strain evidence="6">RS5133</strain>
    </source>
</reference>
<gene>
    <name evidence="6" type="ORF">PFISCL1PPCAC_10359</name>
</gene>
<evidence type="ECO:0000256" key="2">
    <source>
        <dbReference type="ARBA" id="ARBA00023065"/>
    </source>
</evidence>
<organism evidence="6 7">
    <name type="scientific">Pristionchus fissidentatus</name>
    <dbReference type="NCBI Taxonomy" id="1538716"/>
    <lineage>
        <taxon>Eukaryota</taxon>
        <taxon>Metazoa</taxon>
        <taxon>Ecdysozoa</taxon>
        <taxon>Nematoda</taxon>
        <taxon>Chromadorea</taxon>
        <taxon>Rhabditida</taxon>
        <taxon>Rhabditina</taxon>
        <taxon>Diplogasteromorpha</taxon>
        <taxon>Diplogasteroidea</taxon>
        <taxon>Neodiplogasteridae</taxon>
        <taxon>Pristionchus</taxon>
    </lineage>
</organism>
<dbReference type="EMBL" id="BTSY01000003">
    <property type="protein sequence ID" value="GMT19062.1"/>
    <property type="molecule type" value="Genomic_DNA"/>
</dbReference>
<evidence type="ECO:0000313" key="7">
    <source>
        <dbReference type="Proteomes" id="UP001432322"/>
    </source>
</evidence>
<dbReference type="GO" id="GO:0005886">
    <property type="term" value="C:plasma membrane"/>
    <property type="evidence" value="ECO:0007669"/>
    <property type="project" value="TreeGrafter"/>
</dbReference>
<comment type="caution">
    <text evidence="6">The sequence shown here is derived from an EMBL/GenBank/DDBJ whole genome shotgun (WGS) entry which is preliminary data.</text>
</comment>
<dbReference type="GO" id="GO:0034703">
    <property type="term" value="C:cation channel complex"/>
    <property type="evidence" value="ECO:0007669"/>
    <property type="project" value="TreeGrafter"/>
</dbReference>
<keyword evidence="3" id="KW-0407">Ion channel</keyword>
<dbReference type="GO" id="GO:0015279">
    <property type="term" value="F:store-operated calcium channel activity"/>
    <property type="evidence" value="ECO:0007669"/>
    <property type="project" value="TreeGrafter"/>
</dbReference>
<dbReference type="AlphaFoldDB" id="A0AAV5VLX8"/>
<feature type="region of interest" description="Disordered" evidence="4">
    <location>
        <begin position="183"/>
        <end position="219"/>
    </location>
</feature>
<dbReference type="GO" id="GO:0070679">
    <property type="term" value="F:inositol 1,4,5 trisphosphate binding"/>
    <property type="evidence" value="ECO:0007669"/>
    <property type="project" value="TreeGrafter"/>
</dbReference>